<feature type="compositionally biased region" description="Low complexity" evidence="1">
    <location>
        <begin position="849"/>
        <end position="861"/>
    </location>
</feature>
<dbReference type="PROSITE" id="PS51159">
    <property type="entry name" value="CBM21"/>
    <property type="match status" value="1"/>
</dbReference>
<feature type="compositionally biased region" description="Polar residues" evidence="1">
    <location>
        <begin position="164"/>
        <end position="173"/>
    </location>
</feature>
<dbReference type="PANTHER" id="PTHR12307">
    <property type="entry name" value="PROTEIN PHOSPHATASE 1 REGULATORY SUBUNIT"/>
    <property type="match status" value="1"/>
</dbReference>
<dbReference type="GO" id="GO:0008157">
    <property type="term" value="F:protein phosphatase 1 binding"/>
    <property type="evidence" value="ECO:0007669"/>
    <property type="project" value="TreeGrafter"/>
</dbReference>
<feature type="compositionally biased region" description="Acidic residues" evidence="1">
    <location>
        <begin position="814"/>
        <end position="824"/>
    </location>
</feature>
<dbReference type="InParanoid" id="A0A1Y1UIP5"/>
<feature type="compositionally biased region" description="Basic and acidic residues" evidence="1">
    <location>
        <begin position="325"/>
        <end position="340"/>
    </location>
</feature>
<evidence type="ECO:0000313" key="4">
    <source>
        <dbReference type="Proteomes" id="UP000193218"/>
    </source>
</evidence>
<dbReference type="InterPro" id="IPR005036">
    <property type="entry name" value="CBM21_dom"/>
</dbReference>
<organism evidence="3 4">
    <name type="scientific">Kockovaella imperatae</name>
    <dbReference type="NCBI Taxonomy" id="4999"/>
    <lineage>
        <taxon>Eukaryota</taxon>
        <taxon>Fungi</taxon>
        <taxon>Dikarya</taxon>
        <taxon>Basidiomycota</taxon>
        <taxon>Agaricomycotina</taxon>
        <taxon>Tremellomycetes</taxon>
        <taxon>Tremellales</taxon>
        <taxon>Cuniculitremaceae</taxon>
        <taxon>Kockovaella</taxon>
    </lineage>
</organism>
<feature type="region of interest" description="Disordered" evidence="1">
    <location>
        <begin position="911"/>
        <end position="971"/>
    </location>
</feature>
<comment type="caution">
    <text evidence="3">The sequence shown here is derived from an EMBL/GenBank/DDBJ whole genome shotgun (WGS) entry which is preliminary data.</text>
</comment>
<dbReference type="InterPro" id="IPR038175">
    <property type="entry name" value="CBM21_dom_sf"/>
</dbReference>
<feature type="region of interest" description="Disordered" evidence="1">
    <location>
        <begin position="33"/>
        <end position="353"/>
    </location>
</feature>
<dbReference type="GeneID" id="33559957"/>
<feature type="region of interest" description="Disordered" evidence="1">
    <location>
        <begin position="983"/>
        <end position="1042"/>
    </location>
</feature>
<dbReference type="Pfam" id="PF03370">
    <property type="entry name" value="CBM_21"/>
    <property type="match status" value="1"/>
</dbReference>
<dbReference type="AlphaFoldDB" id="A0A1Y1UIP5"/>
<sequence>MPYSNPTSPVPSPVKETVVHGHNSWLHHYYDQDPYRDRKSVLHTPMPIPRRSSSGQRMPNGRTRSPAASRTSSYSNHAGPSSAANAENVSGPSTPVDGLPSRRSASTPPASTPKTALGVTGLPSRPELQADTTTSESTGLGLKLEPSPEKPIPGLTRTLKDSMDSTSTIESSLPPTPADEPRSLPISSSPEGSPTKVASIKKEEDDKENAIATIPFPPFEPPPSHRTIHLSSPRTFSDTPSRPTMMGRRGSHNGQRTVSAHASSLSIDLPSSSSNNGRGQSLEPPARPSSMIRKKSGEVVKPSLKVRSMSTPDLSRQPEEEHDDPSDHEGGRPFGEERSKSVRFAGDDDDEPGTLENVITFLKEQRPVQLGQENMTETETENDTDASDFVQFRTRRNAAARAIDEAERIVMEGGSRVPRIRVDFSPDARSVLGSEHVVLERVDMATPGPLALKGTAVVRNVSFNKWVAVRFTLDHWQTVSEVSANHVCHIPSSTTGDEGWDRFSFSIKLDDYKRKLEERQLILCVRFSVDGKEWWDSNNGINYNFTFKKAPPRRAVRNSTPPSLGANFASGLHGARHRAASPLGSSGADMNKAFGVPPRSQHSTGPRDWVFPRFSANLMDETPSRVDSPSLSPPPAASFKAPGPPDVHTHLSLSKYCAPSTPVHSPEVRTTRPLEEVTTPEMRSTMNVMGGQLATLAPPEADSDHIRSASWSGSKTGSWESFSKAVEKLDTDGAPGAPAASSDDTSDMSGYESPDTTRVASDGDSTPLAGSRSPVGLPEDGSEGEGSGGSSPVSRPLTLKRSTGNLQALRDAAEQDSTETEEESTPLSSNLSSPPSPRMGLPNTLELGSPSPSASTGDSSPVNTMSMDSSVADLTNLDHDNDPSVERGRSLDLDQRYQELIEKFCFFRSPGATPMEENAYNQPFRNPRTQFSTSGSNSPSGYFYPGNGGPNRNRSPRSTPTPQEYNHEADAFRFLTNIRDEEETFEPRLRSPGAIKIPPGIVEGDGGPGNLTPRASPPSTTGAGGIWRAHDVQQTPSPGLAN</sequence>
<feature type="compositionally biased region" description="Low complexity" evidence="1">
    <location>
        <begin position="101"/>
        <end position="113"/>
    </location>
</feature>
<feature type="compositionally biased region" description="Polar residues" evidence="1">
    <location>
        <begin position="709"/>
        <end position="721"/>
    </location>
</feature>
<dbReference type="GO" id="GO:0005979">
    <property type="term" value="P:regulation of glycogen biosynthetic process"/>
    <property type="evidence" value="ECO:0007669"/>
    <property type="project" value="TreeGrafter"/>
</dbReference>
<feature type="compositionally biased region" description="Polar residues" evidence="1">
    <location>
        <begin position="950"/>
        <end position="964"/>
    </location>
</feature>
<dbReference type="Gene3D" id="2.60.40.2440">
    <property type="entry name" value="Carbohydrate binding type-21 domain"/>
    <property type="match status" value="1"/>
</dbReference>
<evidence type="ECO:0000256" key="1">
    <source>
        <dbReference type="SAM" id="MobiDB-lite"/>
    </source>
</evidence>
<dbReference type="OrthoDB" id="1881at2759"/>
<gene>
    <name evidence="3" type="ORF">BD324DRAFT_650461</name>
</gene>
<feature type="compositionally biased region" description="Polar residues" evidence="1">
    <location>
        <begin position="229"/>
        <end position="242"/>
    </location>
</feature>
<feature type="compositionally biased region" description="Polar residues" evidence="1">
    <location>
        <begin position="252"/>
        <end position="262"/>
    </location>
</feature>
<feature type="compositionally biased region" description="Low complexity" evidence="1">
    <location>
        <begin position="263"/>
        <end position="274"/>
    </location>
</feature>
<protein>
    <submittedName>
        <fullName evidence="3">Putative phosphatase regulatory subunit-domain-containing protein</fullName>
    </submittedName>
</protein>
<dbReference type="EMBL" id="NBSH01000005">
    <property type="protein sequence ID" value="ORX37920.1"/>
    <property type="molecule type" value="Genomic_DNA"/>
</dbReference>
<feature type="compositionally biased region" description="Low complexity" evidence="1">
    <location>
        <begin position="62"/>
        <end position="75"/>
    </location>
</feature>
<feature type="domain" description="CBM21" evidence="2">
    <location>
        <begin position="429"/>
        <end position="546"/>
    </location>
</feature>
<keyword evidence="4" id="KW-1185">Reference proteome</keyword>
<feature type="region of interest" description="Disordered" evidence="1">
    <location>
        <begin position="696"/>
        <end position="891"/>
    </location>
</feature>
<accession>A0A1Y1UIP5</accession>
<feature type="compositionally biased region" description="Pro residues" evidence="1">
    <location>
        <begin position="215"/>
        <end position="224"/>
    </location>
</feature>
<feature type="compositionally biased region" description="Polar residues" evidence="1">
    <location>
        <begin position="919"/>
        <end position="940"/>
    </location>
</feature>
<dbReference type="PANTHER" id="PTHR12307:SF36">
    <property type="entry name" value="GLYCOGEN-BINDING SUBUNIT 76A"/>
    <property type="match status" value="1"/>
</dbReference>
<dbReference type="STRING" id="4999.A0A1Y1UIP5"/>
<feature type="compositionally biased region" description="Basic and acidic residues" evidence="1">
    <location>
        <begin position="876"/>
        <end position="891"/>
    </location>
</feature>
<feature type="compositionally biased region" description="Polar residues" evidence="1">
    <location>
        <begin position="76"/>
        <end position="93"/>
    </location>
</feature>
<reference evidence="3 4" key="1">
    <citation type="submission" date="2017-03" db="EMBL/GenBank/DDBJ databases">
        <title>Widespread Adenine N6-methylation of Active Genes in Fungi.</title>
        <authorList>
            <consortium name="DOE Joint Genome Institute"/>
            <person name="Mondo S.J."/>
            <person name="Dannebaum R.O."/>
            <person name="Kuo R.C."/>
            <person name="Louie K.B."/>
            <person name="Bewick A.J."/>
            <person name="Labutti K."/>
            <person name="Haridas S."/>
            <person name="Kuo A."/>
            <person name="Salamov A."/>
            <person name="Ahrendt S.R."/>
            <person name="Lau R."/>
            <person name="Bowen B.P."/>
            <person name="Lipzen A."/>
            <person name="Sullivan W."/>
            <person name="Andreopoulos W.B."/>
            <person name="Clum A."/>
            <person name="Lindquist E."/>
            <person name="Daum C."/>
            <person name="Northen T.R."/>
            <person name="Ramamoorthy G."/>
            <person name="Schmitz R.J."/>
            <person name="Gryganskyi A."/>
            <person name="Culley D."/>
            <person name="Magnuson J."/>
            <person name="James T.Y."/>
            <person name="O'Malley M.A."/>
            <person name="Stajich J.E."/>
            <person name="Spatafora J.W."/>
            <person name="Visel A."/>
            <person name="Grigoriev I.V."/>
        </authorList>
    </citation>
    <scope>NUCLEOTIDE SEQUENCE [LARGE SCALE GENOMIC DNA]</scope>
    <source>
        <strain evidence="3 4">NRRL Y-17943</strain>
    </source>
</reference>
<dbReference type="RefSeq" id="XP_021871907.1">
    <property type="nucleotide sequence ID" value="XM_022018148.1"/>
</dbReference>
<dbReference type="GO" id="GO:0000164">
    <property type="term" value="C:protein phosphatase type 1 complex"/>
    <property type="evidence" value="ECO:0007669"/>
    <property type="project" value="TreeGrafter"/>
</dbReference>
<dbReference type="GO" id="GO:2001069">
    <property type="term" value="F:glycogen binding"/>
    <property type="evidence" value="ECO:0007669"/>
    <property type="project" value="TreeGrafter"/>
</dbReference>
<feature type="compositionally biased region" description="Polar residues" evidence="1">
    <location>
        <begin position="1032"/>
        <end position="1042"/>
    </location>
</feature>
<dbReference type="Proteomes" id="UP000193218">
    <property type="component" value="Unassembled WGS sequence"/>
</dbReference>
<feature type="compositionally biased region" description="Polar residues" evidence="1">
    <location>
        <begin position="862"/>
        <end position="873"/>
    </location>
</feature>
<evidence type="ECO:0000313" key="3">
    <source>
        <dbReference type="EMBL" id="ORX37920.1"/>
    </source>
</evidence>
<feature type="region of interest" description="Disordered" evidence="1">
    <location>
        <begin position="577"/>
        <end position="651"/>
    </location>
</feature>
<dbReference type="InterPro" id="IPR050782">
    <property type="entry name" value="PP1_regulatory_subunit_3"/>
</dbReference>
<evidence type="ECO:0000259" key="2">
    <source>
        <dbReference type="PROSITE" id="PS51159"/>
    </source>
</evidence>
<proteinExistence type="predicted"/>
<name>A0A1Y1UIP5_9TREE</name>